<sequence length="310" mass="32997">MGSTSTPKTWLITGASQGLGLAMTLAALNAGHKVIAGARDPVKAAKSSPDVEKLGGQWLKLDVDSTDTKQVVSKASEDVGGFDVVVNNAGYFPAGTIEDMEEDEMQAAFNTMFWGPIRVLKGALPSMRARKSGIIIYIGSIFGFYPCPTGAMYTSPKAAAEMLQSTLGVELAPFNIRTITINAGLYRTNVMTNTKMPAAGFNEAYMTSGGILPDVMGTVGKIIQDPESNMPGDPAKFGARIVDIVDGTGWGAGQEKRSNFLFGRDAVKMSSQKMQWLTEDFNATRDLAYSTDFEGSTSDGVAVVADMIQK</sequence>
<evidence type="ECO:0000256" key="3">
    <source>
        <dbReference type="RuleBase" id="RU000363"/>
    </source>
</evidence>
<gene>
    <name evidence="4" type="ORF">H2200_010988</name>
</gene>
<dbReference type="GO" id="GO:0016491">
    <property type="term" value="F:oxidoreductase activity"/>
    <property type="evidence" value="ECO:0007669"/>
    <property type="project" value="UniProtKB-KW"/>
</dbReference>
<dbReference type="AlphaFoldDB" id="A0AA38X175"/>
<dbReference type="Gene3D" id="3.40.50.720">
    <property type="entry name" value="NAD(P)-binding Rossmann-like Domain"/>
    <property type="match status" value="1"/>
</dbReference>
<comment type="similarity">
    <text evidence="1 3">Belongs to the short-chain dehydrogenases/reductases (SDR) family.</text>
</comment>
<dbReference type="SUPFAM" id="SSF51735">
    <property type="entry name" value="NAD(P)-binding Rossmann-fold domains"/>
    <property type="match status" value="1"/>
</dbReference>
<accession>A0AA38X175</accession>
<dbReference type="Pfam" id="PF00106">
    <property type="entry name" value="adh_short"/>
    <property type="match status" value="1"/>
</dbReference>
<keyword evidence="5" id="KW-1185">Reference proteome</keyword>
<dbReference type="PANTHER" id="PTHR43976:SF16">
    <property type="entry name" value="SHORT-CHAIN DEHYDROGENASE_REDUCTASE FAMILY PROTEIN"/>
    <property type="match status" value="1"/>
</dbReference>
<dbReference type="InterPro" id="IPR051911">
    <property type="entry name" value="SDR_oxidoreductase"/>
</dbReference>
<dbReference type="PRINTS" id="PR00080">
    <property type="entry name" value="SDRFAMILY"/>
</dbReference>
<reference evidence="4" key="1">
    <citation type="submission" date="2022-10" db="EMBL/GenBank/DDBJ databases">
        <title>Culturing micro-colonial fungi from biological soil crusts in the Mojave desert and describing Neophaeococcomyces mojavensis, and introducing the new genera and species Taxawa tesnikishii.</title>
        <authorList>
            <person name="Kurbessoian T."/>
            <person name="Stajich J.E."/>
        </authorList>
    </citation>
    <scope>NUCLEOTIDE SEQUENCE</scope>
    <source>
        <strain evidence="4">TK_41</strain>
    </source>
</reference>
<evidence type="ECO:0000313" key="5">
    <source>
        <dbReference type="Proteomes" id="UP001172673"/>
    </source>
</evidence>
<dbReference type="PANTHER" id="PTHR43976">
    <property type="entry name" value="SHORT CHAIN DEHYDROGENASE"/>
    <property type="match status" value="1"/>
</dbReference>
<proteinExistence type="inferred from homology"/>
<comment type="caution">
    <text evidence="4">The sequence shown here is derived from an EMBL/GenBank/DDBJ whole genome shotgun (WGS) entry which is preliminary data.</text>
</comment>
<evidence type="ECO:0008006" key="6">
    <source>
        <dbReference type="Google" id="ProtNLM"/>
    </source>
</evidence>
<dbReference type="EMBL" id="JAPDRK010000018">
    <property type="protein sequence ID" value="KAJ9604873.1"/>
    <property type="molecule type" value="Genomic_DNA"/>
</dbReference>
<dbReference type="PRINTS" id="PR00081">
    <property type="entry name" value="GDHRDH"/>
</dbReference>
<evidence type="ECO:0000256" key="2">
    <source>
        <dbReference type="ARBA" id="ARBA00023002"/>
    </source>
</evidence>
<dbReference type="Proteomes" id="UP001172673">
    <property type="component" value="Unassembled WGS sequence"/>
</dbReference>
<dbReference type="InterPro" id="IPR002347">
    <property type="entry name" value="SDR_fam"/>
</dbReference>
<dbReference type="InterPro" id="IPR036291">
    <property type="entry name" value="NAD(P)-bd_dom_sf"/>
</dbReference>
<evidence type="ECO:0000313" key="4">
    <source>
        <dbReference type="EMBL" id="KAJ9604873.1"/>
    </source>
</evidence>
<name>A0AA38X175_9EURO</name>
<keyword evidence="2" id="KW-0560">Oxidoreductase</keyword>
<evidence type="ECO:0000256" key="1">
    <source>
        <dbReference type="ARBA" id="ARBA00006484"/>
    </source>
</evidence>
<organism evidence="4 5">
    <name type="scientific">Cladophialophora chaetospira</name>
    <dbReference type="NCBI Taxonomy" id="386627"/>
    <lineage>
        <taxon>Eukaryota</taxon>
        <taxon>Fungi</taxon>
        <taxon>Dikarya</taxon>
        <taxon>Ascomycota</taxon>
        <taxon>Pezizomycotina</taxon>
        <taxon>Eurotiomycetes</taxon>
        <taxon>Chaetothyriomycetidae</taxon>
        <taxon>Chaetothyriales</taxon>
        <taxon>Herpotrichiellaceae</taxon>
        <taxon>Cladophialophora</taxon>
    </lineage>
</organism>
<protein>
    <recommendedName>
        <fullName evidence="6">NAD(P)-binding protein</fullName>
    </recommendedName>
</protein>